<dbReference type="NCBIfam" id="NF001195">
    <property type="entry name" value="PRK00162.1"/>
    <property type="match status" value="1"/>
</dbReference>
<accession>A0A4V3CMH3</accession>
<protein>
    <submittedName>
        <fullName evidence="4">Thiosulfate sulfurtransferase</fullName>
    </submittedName>
</protein>
<dbReference type="Proteomes" id="UP000295531">
    <property type="component" value="Unassembled WGS sequence"/>
</dbReference>
<dbReference type="AlphaFoldDB" id="A0A4V3CMH3"/>
<sequence>MTQEITLLDAHQQWASDAAPIIVDIRDAQSFAQGHIPGSLQLNNDNVAEFISNTDGGAQVIVVCYHGISSQQAASVLQQNGLTNAVSMQGGFTAWQMQFPDDVEAN</sequence>
<keyword evidence="5" id="KW-1185">Reference proteome</keyword>
<dbReference type="GO" id="GO:0005737">
    <property type="term" value="C:cytoplasm"/>
    <property type="evidence" value="ECO:0007669"/>
    <property type="project" value="InterPro"/>
</dbReference>
<comment type="caution">
    <text evidence="4">The sequence shown here is derived from an EMBL/GenBank/DDBJ whole genome shotgun (WGS) entry which is preliminary data.</text>
</comment>
<dbReference type="InterPro" id="IPR050229">
    <property type="entry name" value="GlpE_sulfurtransferase"/>
</dbReference>
<dbReference type="Pfam" id="PF00581">
    <property type="entry name" value="Rhodanese"/>
    <property type="match status" value="1"/>
</dbReference>
<keyword evidence="2 4" id="KW-0808">Transferase</keyword>
<gene>
    <name evidence="4" type="ORF">DEU29_11839</name>
</gene>
<dbReference type="PANTHER" id="PTHR43031">
    <property type="entry name" value="FAD-DEPENDENT OXIDOREDUCTASE"/>
    <property type="match status" value="1"/>
</dbReference>
<dbReference type="Gene3D" id="3.40.250.10">
    <property type="entry name" value="Rhodanese-like domain"/>
    <property type="match status" value="1"/>
</dbReference>
<dbReference type="InterPro" id="IPR001763">
    <property type="entry name" value="Rhodanese-like_dom"/>
</dbReference>
<evidence type="ECO:0000313" key="5">
    <source>
        <dbReference type="Proteomes" id="UP000295531"/>
    </source>
</evidence>
<dbReference type="PROSITE" id="PS50206">
    <property type="entry name" value="RHODANESE_3"/>
    <property type="match status" value="1"/>
</dbReference>
<name>A0A4V3CMH3_9GAMM</name>
<proteinExistence type="predicted"/>
<dbReference type="CDD" id="cd01444">
    <property type="entry name" value="GlpE_ST"/>
    <property type="match status" value="1"/>
</dbReference>
<keyword evidence="1" id="KW-0963">Cytoplasm</keyword>
<feature type="domain" description="Rhodanese" evidence="3">
    <location>
        <begin position="16"/>
        <end position="104"/>
    </location>
</feature>
<dbReference type="EMBL" id="SNXI01000018">
    <property type="protein sequence ID" value="TDP29070.1"/>
    <property type="molecule type" value="Genomic_DNA"/>
</dbReference>
<reference evidence="4 5" key="1">
    <citation type="submission" date="2019-03" db="EMBL/GenBank/DDBJ databases">
        <title>Freshwater and sediment microbial communities from various areas in North America, analyzing microbe dynamics in response to fracking.</title>
        <authorList>
            <person name="Lamendella R."/>
        </authorList>
    </citation>
    <scope>NUCLEOTIDE SEQUENCE [LARGE SCALE GENOMIC DNA]</scope>
    <source>
        <strain evidence="4 5">18_TX</strain>
    </source>
</reference>
<evidence type="ECO:0000313" key="4">
    <source>
        <dbReference type="EMBL" id="TDP29070.1"/>
    </source>
</evidence>
<organism evidence="4 5">
    <name type="scientific">Idiomarina aquatica</name>
    <dbReference type="NCBI Taxonomy" id="1327752"/>
    <lineage>
        <taxon>Bacteria</taxon>
        <taxon>Pseudomonadati</taxon>
        <taxon>Pseudomonadota</taxon>
        <taxon>Gammaproteobacteria</taxon>
        <taxon>Alteromonadales</taxon>
        <taxon>Idiomarinaceae</taxon>
        <taxon>Idiomarina</taxon>
    </lineage>
</organism>
<dbReference type="PANTHER" id="PTHR43031:SF6">
    <property type="entry name" value="THIOSULFATE SULFURTRANSFERASE GLPE"/>
    <property type="match status" value="1"/>
</dbReference>
<evidence type="ECO:0000256" key="2">
    <source>
        <dbReference type="ARBA" id="ARBA00022679"/>
    </source>
</evidence>
<dbReference type="GO" id="GO:0004792">
    <property type="term" value="F:thiosulfate-cyanide sulfurtransferase activity"/>
    <property type="evidence" value="ECO:0007669"/>
    <property type="project" value="InterPro"/>
</dbReference>
<evidence type="ECO:0000256" key="1">
    <source>
        <dbReference type="ARBA" id="ARBA00022490"/>
    </source>
</evidence>
<dbReference type="InterPro" id="IPR036873">
    <property type="entry name" value="Rhodanese-like_dom_sf"/>
</dbReference>
<dbReference type="SMART" id="SM00450">
    <property type="entry name" value="RHOD"/>
    <property type="match status" value="1"/>
</dbReference>
<evidence type="ECO:0000259" key="3">
    <source>
        <dbReference type="PROSITE" id="PS50206"/>
    </source>
</evidence>
<dbReference type="SUPFAM" id="SSF52821">
    <property type="entry name" value="Rhodanese/Cell cycle control phosphatase"/>
    <property type="match status" value="1"/>
</dbReference>
<dbReference type="InterPro" id="IPR023695">
    <property type="entry name" value="Thiosulf_sulfurTrfase"/>
</dbReference>